<proteinExistence type="predicted"/>
<dbReference type="GO" id="GO:0051082">
    <property type="term" value="F:unfolded protein binding"/>
    <property type="evidence" value="ECO:0007669"/>
    <property type="project" value="InterPro"/>
</dbReference>
<evidence type="ECO:0000313" key="3">
    <source>
        <dbReference type="Proteomes" id="UP000199648"/>
    </source>
</evidence>
<protein>
    <submittedName>
        <fullName evidence="2">Respiratory nitrate reductase chaperone NarJ</fullName>
    </submittedName>
</protein>
<dbReference type="PANTHER" id="PTHR43680">
    <property type="entry name" value="NITRATE REDUCTASE MOLYBDENUM COFACTOR ASSEMBLY CHAPERONE"/>
    <property type="match status" value="1"/>
</dbReference>
<dbReference type="GO" id="GO:0051131">
    <property type="term" value="P:chaperone-mediated protein complex assembly"/>
    <property type="evidence" value="ECO:0007669"/>
    <property type="project" value="InterPro"/>
</dbReference>
<dbReference type="Proteomes" id="UP000199648">
    <property type="component" value="Unassembled WGS sequence"/>
</dbReference>
<dbReference type="AlphaFoldDB" id="A0A1G5QNZ5"/>
<dbReference type="GO" id="GO:0016530">
    <property type="term" value="F:metallochaperone activity"/>
    <property type="evidence" value="ECO:0007669"/>
    <property type="project" value="TreeGrafter"/>
</dbReference>
<dbReference type="SUPFAM" id="SSF89155">
    <property type="entry name" value="TorD-like"/>
    <property type="match status" value="1"/>
</dbReference>
<accession>A0A1G5QNZ5</accession>
<dbReference type="Gene3D" id="1.10.3480.10">
    <property type="entry name" value="TorD-like"/>
    <property type="match status" value="1"/>
</dbReference>
<dbReference type="PANTHER" id="PTHR43680:SF2">
    <property type="entry name" value="NITRATE REDUCTASE MOLYBDENUM COFACTOR ASSEMBLY CHAPERONE NARJ"/>
    <property type="match status" value="1"/>
</dbReference>
<name>A0A1G5QNZ5_9GAMM</name>
<dbReference type="InterPro" id="IPR003765">
    <property type="entry name" value="NO3_reductase_chaperone_NarJ"/>
</dbReference>
<dbReference type="Pfam" id="PF02613">
    <property type="entry name" value="Nitrate_red_del"/>
    <property type="match status" value="1"/>
</dbReference>
<sequence length="174" mass="19776">MPIFKIISALLDYPDQELIDHLPEIRAEVEESQRIDSEEKERLFKFLDHLTNTPLTQQQIDYVKTFDMTPEHSLHLTHHLFGDDNDRDRGPALIDLGELYKDYGIKVATNELPDFLPVILEFAAMLEDSEATTFLSDAHKVLAVLTDNLEKADSPYAALLSIVKNRASLTRLAA</sequence>
<evidence type="ECO:0000313" key="2">
    <source>
        <dbReference type="EMBL" id="SCZ63462.1"/>
    </source>
</evidence>
<dbReference type="NCBIfam" id="TIGR00684">
    <property type="entry name" value="narJ"/>
    <property type="match status" value="1"/>
</dbReference>
<dbReference type="OrthoDB" id="8478585at2"/>
<reference evidence="2 3" key="1">
    <citation type="submission" date="2016-10" db="EMBL/GenBank/DDBJ databases">
        <authorList>
            <person name="de Groot N.N."/>
        </authorList>
    </citation>
    <scope>NUCLEOTIDE SEQUENCE [LARGE SCALE GENOMIC DNA]</scope>
    <source>
        <strain evidence="2 3">HLD2</strain>
    </source>
</reference>
<dbReference type="STRING" id="415747.SAMN03097708_02484"/>
<dbReference type="InterPro" id="IPR020945">
    <property type="entry name" value="DMSO/NO3_reduct_chaperone"/>
</dbReference>
<dbReference type="EMBL" id="FMWD01000007">
    <property type="protein sequence ID" value="SCZ63462.1"/>
    <property type="molecule type" value="Genomic_DNA"/>
</dbReference>
<dbReference type="RefSeq" id="WP_092997581.1">
    <property type="nucleotide sequence ID" value="NZ_FMWD01000007.1"/>
</dbReference>
<dbReference type="InterPro" id="IPR036411">
    <property type="entry name" value="TorD-like_sf"/>
</dbReference>
<keyword evidence="1" id="KW-0534">Nitrate assimilation</keyword>
<gene>
    <name evidence="2" type="ORF">SAMN03097708_02484</name>
</gene>
<evidence type="ECO:0000256" key="1">
    <source>
        <dbReference type="ARBA" id="ARBA00023063"/>
    </source>
</evidence>
<dbReference type="GO" id="GO:0042128">
    <property type="term" value="P:nitrate assimilation"/>
    <property type="evidence" value="ECO:0007669"/>
    <property type="project" value="UniProtKB-KW"/>
</dbReference>
<keyword evidence="3" id="KW-1185">Reference proteome</keyword>
<organism evidence="2 3">
    <name type="scientific">Thiohalomonas denitrificans</name>
    <dbReference type="NCBI Taxonomy" id="415747"/>
    <lineage>
        <taxon>Bacteria</taxon>
        <taxon>Pseudomonadati</taxon>
        <taxon>Pseudomonadota</taxon>
        <taxon>Gammaproteobacteria</taxon>
        <taxon>Thiohalomonadales</taxon>
        <taxon>Thiohalomonadaceae</taxon>
        <taxon>Thiohalomonas</taxon>
    </lineage>
</organism>